<protein>
    <submittedName>
        <fullName evidence="2">Lysine exporter LysO-like protein</fullName>
    </submittedName>
</protein>
<dbReference type="GO" id="GO:0015661">
    <property type="term" value="F:L-lysine efflux transmembrane transporter activity"/>
    <property type="evidence" value="ECO:0007669"/>
    <property type="project" value="InterPro"/>
</dbReference>
<dbReference type="GO" id="GO:0005886">
    <property type="term" value="C:plasma membrane"/>
    <property type="evidence" value="ECO:0007669"/>
    <property type="project" value="TreeGrafter"/>
</dbReference>
<accession>A0A495WEU6</accession>
<feature type="transmembrane region" description="Helical" evidence="1">
    <location>
        <begin position="5"/>
        <end position="23"/>
    </location>
</feature>
<proteinExistence type="predicted"/>
<keyword evidence="3" id="KW-1185">Reference proteome</keyword>
<dbReference type="AlphaFoldDB" id="A0A495WEU6"/>
<feature type="transmembrane region" description="Helical" evidence="1">
    <location>
        <begin position="96"/>
        <end position="116"/>
    </location>
</feature>
<feature type="transmembrane region" description="Helical" evidence="1">
    <location>
        <begin position="35"/>
        <end position="52"/>
    </location>
</feature>
<dbReference type="EMBL" id="RBXN01000002">
    <property type="protein sequence ID" value="RKT59737.1"/>
    <property type="molecule type" value="Genomic_DNA"/>
</dbReference>
<dbReference type="InterPro" id="IPR005642">
    <property type="entry name" value="LysO"/>
</dbReference>
<dbReference type="RefSeq" id="WP_022389549.1">
    <property type="nucleotide sequence ID" value="NZ_KI440811.1"/>
</dbReference>
<evidence type="ECO:0000256" key="1">
    <source>
        <dbReference type="SAM" id="Phobius"/>
    </source>
</evidence>
<dbReference type="Proteomes" id="UP000269493">
    <property type="component" value="Unassembled WGS sequence"/>
</dbReference>
<organism evidence="2 3">
    <name type="scientific">Coprobacter fastidiosus NSB1 = JCM 33896</name>
    <dbReference type="NCBI Taxonomy" id="1349822"/>
    <lineage>
        <taxon>Bacteria</taxon>
        <taxon>Pseudomonadati</taxon>
        <taxon>Bacteroidota</taxon>
        <taxon>Bacteroidia</taxon>
        <taxon>Bacteroidales</taxon>
        <taxon>Barnesiellaceae</taxon>
        <taxon>Coprobacter</taxon>
    </lineage>
</organism>
<name>A0A495WEU6_9BACT</name>
<reference evidence="2 3" key="1">
    <citation type="submission" date="2018-10" db="EMBL/GenBank/DDBJ databases">
        <title>Genomic Encyclopedia of Archaeal and Bacterial Type Strains, Phase II (KMG-II): from individual species to whole genera.</title>
        <authorList>
            <person name="Goeker M."/>
        </authorList>
    </citation>
    <scope>NUCLEOTIDE SEQUENCE [LARGE SCALE GENOMIC DNA]</scope>
    <source>
        <strain evidence="2 3">NSB1</strain>
    </source>
</reference>
<dbReference type="PANTHER" id="PTHR35804:SF1">
    <property type="entry name" value="LYSINE EXPORTER LYSO"/>
    <property type="match status" value="1"/>
</dbReference>
<dbReference type="OrthoDB" id="371078at2"/>
<evidence type="ECO:0000313" key="2">
    <source>
        <dbReference type="EMBL" id="RKT59737.1"/>
    </source>
</evidence>
<comment type="caution">
    <text evidence="2">The sequence shown here is derived from an EMBL/GenBank/DDBJ whole genome shotgun (WGS) entry which is preliminary data.</text>
</comment>
<dbReference type="Pfam" id="PF03956">
    <property type="entry name" value="Lys_export"/>
    <property type="match status" value="1"/>
</dbReference>
<gene>
    <name evidence="2" type="ORF">BC742_0658</name>
</gene>
<dbReference type="GeneID" id="92928211"/>
<keyword evidence="1" id="KW-0472">Membrane</keyword>
<sequence>MKSSFIILCCFITGILLAYYRYVPDIFLTYDYSNYILPVMMFFVGIGIGGDIKSLYVPIKKYKLKIILIPLATIFGSIIITALISPLFDITTKETIAIGSGFGYYSLSAIFLNKLAGYEIGMMALISNMTREITALLFIPILARYCGKLSPISAAGATSIDTTLPIIAKSCGEQFIVISIFHGILVDISVPIIISLLYYF</sequence>
<evidence type="ECO:0000313" key="3">
    <source>
        <dbReference type="Proteomes" id="UP000269493"/>
    </source>
</evidence>
<feature type="transmembrane region" description="Helical" evidence="1">
    <location>
        <begin position="64"/>
        <end position="84"/>
    </location>
</feature>
<keyword evidence="1" id="KW-1133">Transmembrane helix</keyword>
<keyword evidence="1" id="KW-0812">Transmembrane</keyword>
<dbReference type="PANTHER" id="PTHR35804">
    <property type="entry name" value="LYSINE EXPORTER LYSO"/>
    <property type="match status" value="1"/>
</dbReference>
<feature type="transmembrane region" description="Helical" evidence="1">
    <location>
        <begin position="175"/>
        <end position="199"/>
    </location>
</feature>